<proteinExistence type="predicted"/>
<organism evidence="2 3">
    <name type="scientific">Corynespora cassiicola Philippines</name>
    <dbReference type="NCBI Taxonomy" id="1448308"/>
    <lineage>
        <taxon>Eukaryota</taxon>
        <taxon>Fungi</taxon>
        <taxon>Dikarya</taxon>
        <taxon>Ascomycota</taxon>
        <taxon>Pezizomycotina</taxon>
        <taxon>Dothideomycetes</taxon>
        <taxon>Pleosporomycetidae</taxon>
        <taxon>Pleosporales</taxon>
        <taxon>Corynesporascaceae</taxon>
        <taxon>Corynespora</taxon>
    </lineage>
</organism>
<evidence type="ECO:0000256" key="1">
    <source>
        <dbReference type="SAM" id="MobiDB-lite"/>
    </source>
</evidence>
<sequence length="177" mass="19079">MPPCLLNTTSNPHRPSSPAQPHACNRQNKAPDLCPRPAYAKPLPIDPFKSPVSTAVASGGTRRHRDWPFSSTSIRFSRRAAAGQPAVQPLPSSVIFACGRIARLCYTVVDSLLEISASTPLLLCFLPCALVCPYLCCIQLRHILLLTAASSLKSDAVRCHTGADRLVNAFLPLLPRG</sequence>
<dbReference type="Proteomes" id="UP000240883">
    <property type="component" value="Unassembled WGS sequence"/>
</dbReference>
<evidence type="ECO:0000313" key="2">
    <source>
        <dbReference type="EMBL" id="PSN59823.1"/>
    </source>
</evidence>
<dbReference type="AlphaFoldDB" id="A0A2T2N308"/>
<evidence type="ECO:0000313" key="3">
    <source>
        <dbReference type="Proteomes" id="UP000240883"/>
    </source>
</evidence>
<feature type="region of interest" description="Disordered" evidence="1">
    <location>
        <begin position="1"/>
        <end position="27"/>
    </location>
</feature>
<name>A0A2T2N308_CORCC</name>
<feature type="compositionally biased region" description="Polar residues" evidence="1">
    <location>
        <begin position="1"/>
        <end position="19"/>
    </location>
</feature>
<protein>
    <submittedName>
        <fullName evidence="2">Uncharacterized protein</fullName>
    </submittedName>
</protein>
<keyword evidence="3" id="KW-1185">Reference proteome</keyword>
<dbReference type="EMBL" id="KZ678152">
    <property type="protein sequence ID" value="PSN59823.1"/>
    <property type="molecule type" value="Genomic_DNA"/>
</dbReference>
<accession>A0A2T2N308</accession>
<gene>
    <name evidence="2" type="ORF">BS50DRAFT_219659</name>
</gene>
<reference evidence="2 3" key="1">
    <citation type="journal article" date="2018" name="Front. Microbiol.">
        <title>Genome-Wide Analysis of Corynespora cassiicola Leaf Fall Disease Putative Effectors.</title>
        <authorList>
            <person name="Lopez D."/>
            <person name="Ribeiro S."/>
            <person name="Label P."/>
            <person name="Fumanal B."/>
            <person name="Venisse J.S."/>
            <person name="Kohler A."/>
            <person name="de Oliveira R.R."/>
            <person name="Labutti K."/>
            <person name="Lipzen A."/>
            <person name="Lail K."/>
            <person name="Bauer D."/>
            <person name="Ohm R.A."/>
            <person name="Barry K.W."/>
            <person name="Spatafora J."/>
            <person name="Grigoriev I.V."/>
            <person name="Martin F.M."/>
            <person name="Pujade-Renaud V."/>
        </authorList>
    </citation>
    <scope>NUCLEOTIDE SEQUENCE [LARGE SCALE GENOMIC DNA]</scope>
    <source>
        <strain evidence="2 3">Philippines</strain>
    </source>
</reference>